<evidence type="ECO:0000313" key="3">
    <source>
        <dbReference type="EMBL" id="APZ79275.1"/>
    </source>
</evidence>
<dbReference type="AlphaFoldDB" id="A0A1P8VRB8"/>
<proteinExistence type="predicted"/>
<accession>A0A1P8VRB8</accession>
<feature type="transmembrane region" description="Helical" evidence="1">
    <location>
        <begin position="67"/>
        <end position="88"/>
    </location>
</feature>
<name>A0A1P8VRB8_STRSU</name>
<evidence type="ECO:0000313" key="2">
    <source>
        <dbReference type="EMBL" id="APZ79168.1"/>
    </source>
</evidence>
<organism evidence="2">
    <name type="scientific">Streptococcus suis</name>
    <dbReference type="NCBI Taxonomy" id="1307"/>
    <lineage>
        <taxon>Bacteria</taxon>
        <taxon>Bacillati</taxon>
        <taxon>Bacillota</taxon>
        <taxon>Bacilli</taxon>
        <taxon>Lactobacillales</taxon>
        <taxon>Streptococcaceae</taxon>
        <taxon>Streptococcus</taxon>
    </lineage>
</organism>
<feature type="transmembrane region" description="Helical" evidence="1">
    <location>
        <begin position="94"/>
        <end position="111"/>
    </location>
</feature>
<keyword evidence="1" id="KW-0812">Transmembrane</keyword>
<dbReference type="EMBL" id="KX870060">
    <property type="protein sequence ID" value="APZ79168.1"/>
    <property type="molecule type" value="Genomic_DNA"/>
</dbReference>
<protein>
    <submittedName>
        <fullName evidence="2">CpsT</fullName>
    </submittedName>
</protein>
<dbReference type="EMBL" id="KX870064">
    <property type="protein sequence ID" value="APZ79275.1"/>
    <property type="molecule type" value="Genomic_DNA"/>
</dbReference>
<keyword evidence="1" id="KW-0472">Membrane</keyword>
<dbReference type="Gene3D" id="2.60.120.380">
    <property type="match status" value="1"/>
</dbReference>
<feature type="transmembrane region" description="Helical" evidence="1">
    <location>
        <begin position="146"/>
        <end position="170"/>
    </location>
</feature>
<evidence type="ECO:0000256" key="1">
    <source>
        <dbReference type="SAM" id="Phobius"/>
    </source>
</evidence>
<keyword evidence="1" id="KW-1133">Transmembrane helix</keyword>
<gene>
    <name evidence="2" type="primary">cpsT</name>
    <name evidence="2" type="ORF">1208289.seq-orf26</name>
    <name evidence="3" type="ORF">1270831.seq-orf26</name>
</gene>
<sequence length="639" mass="73268">MGISEDKISNFVDDNELSSFAFFKMVHSDHFKRAVMEENFSKIFSGENVIGEYIKAFEKSYIAKISFFFNEIILVILSLVIPTVIQYYPFKEVPIIYAVLLSFGLVVISIIRESNIFEFLALNNQYKVQVTVDYVKNIFKGDEDRGLIHLILFPFYIIKWILTSLHSFIVQFKFQLLFYVSLVILLSIAYQQVGNIFNQIKNTDSQQETSSSISSSTSDSDLRDEEEFKKVEKVLNIPSLQVGDDMTIEPRTLVYFPAEGQEILSETENVKEYSYTAPISGEYYLELLDLKERESVYITVYDNLDKSLTSFSTDGAILAFEAGKSYKIVAKYAGTDLAIRLQLTVANAVIDLSNAHSVRDTVSYSNQRNIYDFIPQQDGLYHFELKETLAGSSFKVQIYDQFNNPLETVNYSKSSFHLKANEKYTITVKHSAYTNISDYTLQIGVPKPVQTITDYTKVIDSVEYTNQVNHYIFKAPLDGVYGFEMKDYLAHSRISVIIQDHLKEKVGEIGTFSNTITVRLEKGQEYSIYVMQDKEFSAYSLVIGYANPVRKITLEQTLTSEMTFAEEVHEYQFFPQKSGVYKVNVTNDVASINLFDKYGNRLTGTFDGLYTLEKDEQYTIQLVQNEKLGSYDIKLETTK</sequence>
<reference evidence="2" key="1">
    <citation type="submission" date="2016-09" db="EMBL/GenBank/DDBJ databases">
        <title>Genetic analysis of capsular polysaccharide synthesis gene clusters from non-serotypeable of Streptococcus suis.</title>
        <authorList>
            <person name="Qiu X."/>
            <person name="Zheng H."/>
        </authorList>
    </citation>
    <scope>NUCLEOTIDE SEQUENCE</scope>
    <source>
        <strain evidence="2">1208289</strain>
        <strain evidence="3">1270831</strain>
    </source>
</reference>